<evidence type="ECO:0000313" key="7">
    <source>
        <dbReference type="EMBL" id="AZP36399.1"/>
    </source>
</evidence>
<dbReference type="PRINTS" id="PR00064">
    <property type="entry name" value="RIBOSOMALL35"/>
</dbReference>
<accession>A0A3S9J824</accession>
<dbReference type="Gene3D" id="4.10.410.60">
    <property type="match status" value="1"/>
</dbReference>
<evidence type="ECO:0000256" key="5">
    <source>
        <dbReference type="HAMAP-Rule" id="MF_00514"/>
    </source>
</evidence>
<dbReference type="PANTHER" id="PTHR33343">
    <property type="entry name" value="54S RIBOSOMAL PROTEIN BL35M"/>
    <property type="match status" value="1"/>
</dbReference>
<dbReference type="RefSeq" id="WP_126071675.1">
    <property type="nucleotide sequence ID" value="NZ_CP026513.1"/>
</dbReference>
<dbReference type="Pfam" id="PF01632">
    <property type="entry name" value="Ribosomal_L35p"/>
    <property type="match status" value="1"/>
</dbReference>
<dbReference type="FunFam" id="4.10.410.60:FF:000001">
    <property type="entry name" value="50S ribosomal protein L35"/>
    <property type="match status" value="1"/>
</dbReference>
<evidence type="ECO:0000256" key="1">
    <source>
        <dbReference type="ARBA" id="ARBA00006598"/>
    </source>
</evidence>
<evidence type="ECO:0000256" key="2">
    <source>
        <dbReference type="ARBA" id="ARBA00022980"/>
    </source>
</evidence>
<dbReference type="OrthoDB" id="47476at2"/>
<keyword evidence="8" id="KW-1185">Reference proteome</keyword>
<dbReference type="InterPro" id="IPR018265">
    <property type="entry name" value="Ribosomal_bL35_CS"/>
</dbReference>
<dbReference type="InterPro" id="IPR001706">
    <property type="entry name" value="Ribosomal_bL35"/>
</dbReference>
<dbReference type="NCBIfam" id="TIGR00001">
    <property type="entry name" value="rpmI_bact"/>
    <property type="match status" value="1"/>
</dbReference>
<sequence>MPKIKTIKSVFKRFKKTSSGKIKYKHANLRHILTKKNKKRKRKLRFKEMLSKNDIHKISLCIPYF</sequence>
<keyword evidence="3 5" id="KW-0687">Ribonucleoprotein</keyword>
<dbReference type="SUPFAM" id="SSF143034">
    <property type="entry name" value="L35p-like"/>
    <property type="match status" value="1"/>
</dbReference>
<dbReference type="AlphaFoldDB" id="A0A3S9J824"/>
<dbReference type="GO" id="GO:0006412">
    <property type="term" value="P:translation"/>
    <property type="evidence" value="ECO:0007669"/>
    <property type="project" value="UniProtKB-UniRule"/>
</dbReference>
<dbReference type="HAMAP" id="MF_00514">
    <property type="entry name" value="Ribosomal_bL35"/>
    <property type="match status" value="1"/>
</dbReference>
<reference evidence="7 8" key="1">
    <citation type="journal article" date="2018" name="Genome Biol. Evol.">
        <title>Partnering With a Pest: Genomes of Hemlock Woolly Adelgid Symbionts Reveal Atypical Nutritional Provisioning Patterns in Dual-Obligate Bacteria.</title>
        <authorList>
            <person name="Weglarz K.M."/>
            <person name="Havill N.P."/>
            <person name="Burke G.R."/>
            <person name="von Dohlen C.D."/>
        </authorList>
    </citation>
    <scope>NUCLEOTIDE SEQUENCE [LARGE SCALE GENOMIC DNA]</scope>
    <source>
        <strain evidence="7">ENA</strain>
    </source>
</reference>
<protein>
    <recommendedName>
        <fullName evidence="4 5">Large ribosomal subunit protein bL35</fullName>
    </recommendedName>
</protein>
<dbReference type="PROSITE" id="PS00936">
    <property type="entry name" value="RIBOSOMAL_L35"/>
    <property type="match status" value="1"/>
</dbReference>
<dbReference type="GO" id="GO:0022625">
    <property type="term" value="C:cytosolic large ribosomal subunit"/>
    <property type="evidence" value="ECO:0007669"/>
    <property type="project" value="TreeGrafter"/>
</dbReference>
<evidence type="ECO:0000256" key="3">
    <source>
        <dbReference type="ARBA" id="ARBA00023274"/>
    </source>
</evidence>
<dbReference type="InterPro" id="IPR037229">
    <property type="entry name" value="Ribosomal_bL35_sf"/>
</dbReference>
<dbReference type="PANTHER" id="PTHR33343:SF1">
    <property type="entry name" value="LARGE RIBOSOMAL SUBUNIT PROTEIN BL35M"/>
    <property type="match status" value="1"/>
</dbReference>
<evidence type="ECO:0000256" key="4">
    <source>
        <dbReference type="ARBA" id="ARBA00071664"/>
    </source>
</evidence>
<dbReference type="EMBL" id="CP026513">
    <property type="protein sequence ID" value="AZP36399.1"/>
    <property type="molecule type" value="Genomic_DNA"/>
</dbReference>
<gene>
    <name evidence="5 7" type="primary">rpmI</name>
    <name evidence="7" type="ORF">C3B56_00318</name>
</gene>
<dbReference type="KEGG" id="aade:C3B56_00318"/>
<comment type="similarity">
    <text evidence="1 5 6">Belongs to the bacterial ribosomal protein bL35 family.</text>
</comment>
<dbReference type="Proteomes" id="UP000274458">
    <property type="component" value="Chromosome"/>
</dbReference>
<dbReference type="InterPro" id="IPR021137">
    <property type="entry name" value="Ribosomal_bL35-like"/>
</dbReference>
<name>A0A3S9J824_9ENTR</name>
<organism evidence="7 8">
    <name type="scientific">Candidatus Annandia adelgestsuga</name>
    <dbReference type="NCBI Taxonomy" id="1302411"/>
    <lineage>
        <taxon>Bacteria</taxon>
        <taxon>Pseudomonadati</taxon>
        <taxon>Pseudomonadota</taxon>
        <taxon>Gammaproteobacteria</taxon>
        <taxon>Enterobacterales</taxon>
        <taxon>Enterobacteriaceae</taxon>
        <taxon>Candidatus Annandia</taxon>
    </lineage>
</organism>
<evidence type="ECO:0000256" key="6">
    <source>
        <dbReference type="RuleBase" id="RU000568"/>
    </source>
</evidence>
<dbReference type="GO" id="GO:0003735">
    <property type="term" value="F:structural constituent of ribosome"/>
    <property type="evidence" value="ECO:0007669"/>
    <property type="project" value="InterPro"/>
</dbReference>
<keyword evidence="2 5" id="KW-0689">Ribosomal protein</keyword>
<proteinExistence type="inferred from homology"/>
<evidence type="ECO:0000313" key="8">
    <source>
        <dbReference type="Proteomes" id="UP000274458"/>
    </source>
</evidence>